<gene>
    <name evidence="3" type="ORF">soil367_10260</name>
</gene>
<dbReference type="Pfam" id="PF07589">
    <property type="entry name" value="PEP-CTERM"/>
    <property type="match status" value="1"/>
</dbReference>
<protein>
    <submittedName>
        <fullName evidence="3">PEP-CTERM sorting domain-containing protein</fullName>
    </submittedName>
</protein>
<dbReference type="EMBL" id="CP031093">
    <property type="protein sequence ID" value="QCF26286.1"/>
    <property type="molecule type" value="Genomic_DNA"/>
</dbReference>
<dbReference type="KEGG" id="hmi:soil367_10260"/>
<evidence type="ECO:0000313" key="3">
    <source>
        <dbReference type="EMBL" id="QCF26286.1"/>
    </source>
</evidence>
<evidence type="ECO:0000313" key="4">
    <source>
        <dbReference type="Proteomes" id="UP000298049"/>
    </source>
</evidence>
<dbReference type="NCBIfam" id="NF038125">
    <property type="entry name" value="PEP_CTERM_THxN"/>
    <property type="match status" value="1"/>
</dbReference>
<sequence length="272" mass="28180">MKTFKKLLVTATATLPLLAGAQLAHAAKITNWGYNIDNSFENVAENVGSAGGSVVGEGTAQLIWGNGPQSSVSITGNLNSASGLFTDGASVAGGTFIHQNNKIGVDDTALASFDLTSSLTLTPFEPVPGAAFDLPTITFASFFTETPNQGGCDVDSDSTCDDIFSLNDDSFGFVNDEGNFVFQAPSFIIDDYSYTVLLEVDGLGVLTNNQCALAGAPVGCIGFTTLENSKNDFFSNVSITSQVIPVPEPGSVALLGLGLLGLGLARRRTTKA</sequence>
<keyword evidence="1" id="KW-0732">Signal</keyword>
<dbReference type="RefSeq" id="WP_136549007.1">
    <property type="nucleotide sequence ID" value="NZ_CP031093.1"/>
</dbReference>
<dbReference type="NCBIfam" id="TIGR02595">
    <property type="entry name" value="PEP_CTERM"/>
    <property type="match status" value="1"/>
</dbReference>
<feature type="domain" description="Ice-binding protein C-terminal" evidence="2">
    <location>
        <begin position="245"/>
        <end position="267"/>
    </location>
</feature>
<dbReference type="OrthoDB" id="5787358at2"/>
<organism evidence="3 4">
    <name type="scientific">Hydrocarboniclastica marina</name>
    <dbReference type="NCBI Taxonomy" id="2259620"/>
    <lineage>
        <taxon>Bacteria</taxon>
        <taxon>Pseudomonadati</taxon>
        <taxon>Pseudomonadota</taxon>
        <taxon>Gammaproteobacteria</taxon>
        <taxon>Alteromonadales</taxon>
        <taxon>Alteromonadaceae</taxon>
        <taxon>Hydrocarboniclastica</taxon>
    </lineage>
</organism>
<dbReference type="AlphaFoldDB" id="A0A4P7XH10"/>
<feature type="signal peptide" evidence="1">
    <location>
        <begin position="1"/>
        <end position="26"/>
    </location>
</feature>
<dbReference type="Proteomes" id="UP000298049">
    <property type="component" value="Chromosome"/>
</dbReference>
<evidence type="ECO:0000256" key="1">
    <source>
        <dbReference type="SAM" id="SignalP"/>
    </source>
</evidence>
<accession>A0A4P7XH10</accession>
<reference evidence="3 4" key="1">
    <citation type="submission" date="2018-07" db="EMBL/GenBank/DDBJ databases">
        <title>Marsedoiliclastica nanhaica gen. nov. sp. nov., a novel marine hydrocarbonoclastic bacterium isolated from an in-situ enriched hydrocarbon-degrading consortium in deep-sea sediment.</title>
        <authorList>
            <person name="Dong C."/>
            <person name="Ma T."/>
            <person name="Liu R."/>
            <person name="Shao Z."/>
        </authorList>
    </citation>
    <scope>NUCLEOTIDE SEQUENCE [LARGE SCALE GENOMIC DNA]</scope>
    <source>
        <strain evidence="4">soil36-7</strain>
    </source>
</reference>
<feature type="chain" id="PRO_5020502968" evidence="1">
    <location>
        <begin position="27"/>
        <end position="272"/>
    </location>
</feature>
<proteinExistence type="predicted"/>
<evidence type="ECO:0000259" key="2">
    <source>
        <dbReference type="Pfam" id="PF07589"/>
    </source>
</evidence>
<name>A0A4P7XH10_9ALTE</name>
<keyword evidence="4" id="KW-1185">Reference proteome</keyword>
<dbReference type="InterPro" id="IPR013424">
    <property type="entry name" value="Ice-binding_C"/>
</dbReference>